<organism evidence="2">
    <name type="scientific">Heliothis virescens</name>
    <name type="common">Tobacco budworm moth</name>
    <dbReference type="NCBI Taxonomy" id="7102"/>
    <lineage>
        <taxon>Eukaryota</taxon>
        <taxon>Metazoa</taxon>
        <taxon>Ecdysozoa</taxon>
        <taxon>Arthropoda</taxon>
        <taxon>Hexapoda</taxon>
        <taxon>Insecta</taxon>
        <taxon>Pterygota</taxon>
        <taxon>Neoptera</taxon>
        <taxon>Endopterygota</taxon>
        <taxon>Lepidoptera</taxon>
        <taxon>Glossata</taxon>
        <taxon>Ditrysia</taxon>
        <taxon>Noctuoidea</taxon>
        <taxon>Noctuidae</taxon>
        <taxon>Heliothinae</taxon>
        <taxon>Heliothis</taxon>
    </lineage>
</organism>
<accession>A0A2A4JW37</accession>
<sequence length="911" mass="101652">MHPIEHTILHQSVSEKLAHNEPHLTLEFLKNVYRFCKPSEESRRQKQVAQILEKLITLTIEETEMYPSVAGQDLGLHRPCARAHRHGARQLHTEERQLRLYIPQALSKLPNNILGPVTPATVVDKTCHSPTAMLEQHMMWDDIAILARYLLMLSFNNCLDVARHLPYLFHTVTFLVCSGTVSMRAATHGLLMLSFNNCLDVARHLPYLFHTVTFLVCSGTVSMRAATHGLVINIIHSLCTCTTPSFSEDTQRVLRLSLDEFALPKFYQMFGISKVKSAAVTAFRSPYNRHTNDWYSEHSYSTCAEAGTSTCAGTTHTDRERLPLQSLEIITDALLEIMEACMRDIPDCDWLHTWTSLAKSFAFCFNPALQPRALIVFGCISKNVTDDDMKQLLRILVKALESFNDLALLEALIMALTRLQPLLYPASPIHKALFWVALSVLQLDEPTLYAAGLAFMEQNLHTLESQGHFQQKTLEQVMMETREPLEWHFKQMDHAVGLSFRSNFHFALVGHLVKGYRHPMAATVSRTCRVLVKLLSLAALGDKFHVTADTVAYLTALVCVSEEVRSRCHVKHSLPKWLPDNCDHYCPTAEHHQSSILIQPSTSHSSCHSRRQKSWDVLDQAAISSAHGGKSPTLQSSSGGHSPHLATIPHQDSEGRAHSMQHGPTGESAREQGDADSGFDMVEDDGRGSPGSTDDTERPSSTKSGDSDYPETSTKQASTDKDTSSPESNSLLDPSVLSDFTTQALVLTVLATLVKYTTDEDEIRILYQYLAEGSVVFPKVFPVIHSLLDMKINHVLMHCHDQLILSAVQSIIQNMIASEDASQQQLHYMQSCGFGGLWRFAGPFTKNQCTAESSELFVNCLEAMVETCLPGGDEALTRAPPPDPDHPDPCDTHRYPGVHRQATLYCPTQDT</sequence>
<evidence type="ECO:0000313" key="2">
    <source>
        <dbReference type="EMBL" id="PCG75610.1"/>
    </source>
</evidence>
<feature type="region of interest" description="Disordered" evidence="1">
    <location>
        <begin position="625"/>
        <end position="734"/>
    </location>
</feature>
<proteinExistence type="predicted"/>
<comment type="caution">
    <text evidence="2">The sequence shown here is derived from an EMBL/GenBank/DDBJ whole genome shotgun (WGS) entry which is preliminary data.</text>
</comment>
<dbReference type="EMBL" id="NWSH01000567">
    <property type="protein sequence ID" value="PCG75610.1"/>
    <property type="molecule type" value="Genomic_DNA"/>
</dbReference>
<protein>
    <submittedName>
        <fullName evidence="2">Uncharacterized protein</fullName>
    </submittedName>
</protein>
<name>A0A2A4JW37_HELVI</name>
<dbReference type="AlphaFoldDB" id="A0A2A4JW37"/>
<reference evidence="2" key="1">
    <citation type="submission" date="2017-09" db="EMBL/GenBank/DDBJ databases">
        <title>Contemporary evolution of a Lepidopteran species, Heliothis virescens, in response to modern agricultural practices.</title>
        <authorList>
            <person name="Fritz M.L."/>
            <person name="Deyonke A.M."/>
            <person name="Papanicolaou A."/>
            <person name="Micinski S."/>
            <person name="Westbrook J."/>
            <person name="Gould F."/>
        </authorList>
    </citation>
    <scope>NUCLEOTIDE SEQUENCE [LARGE SCALE GENOMIC DNA]</scope>
    <source>
        <strain evidence="2">HvINT-</strain>
        <tissue evidence="2">Whole body</tissue>
    </source>
</reference>
<evidence type="ECO:0000256" key="1">
    <source>
        <dbReference type="SAM" id="MobiDB-lite"/>
    </source>
</evidence>
<gene>
    <name evidence="2" type="ORF">B5V51_11304</name>
</gene>
<dbReference type="STRING" id="7102.A0A2A4JW37"/>
<feature type="compositionally biased region" description="Polar residues" evidence="1">
    <location>
        <begin position="701"/>
        <end position="717"/>
    </location>
</feature>